<evidence type="ECO:0000313" key="2">
    <source>
        <dbReference type="Proteomes" id="UP000659047"/>
    </source>
</evidence>
<dbReference type="EMBL" id="JAEPBH010000005">
    <property type="protein sequence ID" value="MBK4714381.1"/>
    <property type="molecule type" value="Genomic_DNA"/>
</dbReference>
<dbReference type="Proteomes" id="UP000659047">
    <property type="component" value="Unassembled WGS sequence"/>
</dbReference>
<dbReference type="RefSeq" id="WP_238712385.1">
    <property type="nucleotide sequence ID" value="NZ_JAEPBH010000005.1"/>
</dbReference>
<protein>
    <submittedName>
        <fullName evidence="1">Uncharacterized protein</fullName>
    </submittedName>
</protein>
<keyword evidence="2" id="KW-1185">Reference proteome</keyword>
<proteinExistence type="predicted"/>
<organism evidence="1 2">
    <name type="scientific">Tenebrionibacter intestinalis</name>
    <dbReference type="NCBI Taxonomy" id="2799638"/>
    <lineage>
        <taxon>Bacteria</taxon>
        <taxon>Pseudomonadati</taxon>
        <taxon>Pseudomonadota</taxon>
        <taxon>Gammaproteobacteria</taxon>
        <taxon>Enterobacterales</taxon>
        <taxon>Enterobacteriaceae</taxon>
        <taxon>Tenebrionibacter/Tenebrionicola group</taxon>
        <taxon>Tenebrionibacter</taxon>
    </lineage>
</organism>
<dbReference type="AlphaFoldDB" id="A0A8K0V2J3"/>
<comment type="caution">
    <text evidence="1">The sequence shown here is derived from an EMBL/GenBank/DDBJ whole genome shotgun (WGS) entry which is preliminary data.</text>
</comment>
<gene>
    <name evidence="1" type="ORF">JJB97_03305</name>
</gene>
<accession>A0A8K0V2J3</accession>
<reference evidence="1" key="1">
    <citation type="submission" date="2021-01" db="EMBL/GenBank/DDBJ databases">
        <title>Intestinitalea alba gen. nov., sp. nov., a novel genus of the family Enterobacteriaceae, isolated from the gut of the plastic-eating mealworm Tenebrio molitor L.</title>
        <authorList>
            <person name="Yang Y."/>
        </authorList>
    </citation>
    <scope>NUCLEOTIDE SEQUENCE</scope>
    <source>
        <strain evidence="1">BIT-L3</strain>
    </source>
</reference>
<sequence length="68" mass="7230">MYKQKAIFMPVSAAGDDALPESAAMVRHRTGAMTCSPDTVFNMAGSVPLPAPQTDMNAFYTATSYILA</sequence>
<name>A0A8K0V2J3_9ENTR</name>
<evidence type="ECO:0000313" key="1">
    <source>
        <dbReference type="EMBL" id="MBK4714381.1"/>
    </source>
</evidence>